<protein>
    <recommendedName>
        <fullName evidence="7">Beta-hexosaminidase</fullName>
        <ecNumber evidence="7">3.2.1.52</ecNumber>
    </recommendedName>
</protein>
<keyword evidence="5" id="KW-0325">Glycoprotein</keyword>
<dbReference type="PIRSF" id="PIRSF001093">
    <property type="entry name" value="B-hxosamndse_ab_euk"/>
    <property type="match status" value="1"/>
</dbReference>
<feature type="active site" description="Proton donor" evidence="8">
    <location>
        <position position="335"/>
    </location>
</feature>
<gene>
    <name evidence="12" type="ORF">J5N97_010964</name>
</gene>
<keyword evidence="6 7" id="KW-0326">Glycosidase</keyword>
<dbReference type="EC" id="3.2.1.52" evidence="7"/>
<evidence type="ECO:0000256" key="7">
    <source>
        <dbReference type="PIRNR" id="PIRNR001093"/>
    </source>
</evidence>
<dbReference type="EMBL" id="JAGGNH010000002">
    <property type="protein sequence ID" value="KAJ0982709.1"/>
    <property type="molecule type" value="Genomic_DNA"/>
</dbReference>
<proteinExistence type="inferred from homology"/>
<dbReference type="Pfam" id="PF00728">
    <property type="entry name" value="Glyco_hydro_20"/>
    <property type="match status" value="1"/>
</dbReference>
<accession>A0A9D5D181</accession>
<keyword evidence="4 7" id="KW-0378">Hydrolase</keyword>
<dbReference type="PANTHER" id="PTHR22600:SF26">
    <property type="entry name" value="BETA-N-ACETYLHEXOSAMINIDASE"/>
    <property type="match status" value="1"/>
</dbReference>
<evidence type="ECO:0000256" key="9">
    <source>
        <dbReference type="SAM" id="SignalP"/>
    </source>
</evidence>
<dbReference type="OrthoDB" id="428480at2759"/>
<evidence type="ECO:0000313" key="12">
    <source>
        <dbReference type="EMBL" id="KAJ0982709.1"/>
    </source>
</evidence>
<organism evidence="12 13">
    <name type="scientific">Dioscorea zingiberensis</name>
    <dbReference type="NCBI Taxonomy" id="325984"/>
    <lineage>
        <taxon>Eukaryota</taxon>
        <taxon>Viridiplantae</taxon>
        <taxon>Streptophyta</taxon>
        <taxon>Embryophyta</taxon>
        <taxon>Tracheophyta</taxon>
        <taxon>Spermatophyta</taxon>
        <taxon>Magnoliopsida</taxon>
        <taxon>Liliopsida</taxon>
        <taxon>Dioscoreales</taxon>
        <taxon>Dioscoreaceae</taxon>
        <taxon>Dioscorea</taxon>
    </lineage>
</organism>
<reference evidence="12" key="1">
    <citation type="submission" date="2021-03" db="EMBL/GenBank/DDBJ databases">
        <authorList>
            <person name="Li Z."/>
            <person name="Yang C."/>
        </authorList>
    </citation>
    <scope>NUCLEOTIDE SEQUENCE</scope>
    <source>
        <strain evidence="12">Dzin_1.0</strain>
        <tissue evidence="12">Leaf</tissue>
    </source>
</reference>
<evidence type="ECO:0000256" key="5">
    <source>
        <dbReference type="ARBA" id="ARBA00023180"/>
    </source>
</evidence>
<dbReference type="CDD" id="cd06562">
    <property type="entry name" value="GH20_HexA_HexB-like"/>
    <property type="match status" value="1"/>
</dbReference>
<reference evidence="12" key="2">
    <citation type="journal article" date="2022" name="Hortic Res">
        <title>The genome of Dioscorea zingiberensis sheds light on the biosynthesis, origin and evolution of the medicinally important diosgenin saponins.</title>
        <authorList>
            <person name="Li Y."/>
            <person name="Tan C."/>
            <person name="Li Z."/>
            <person name="Guo J."/>
            <person name="Li S."/>
            <person name="Chen X."/>
            <person name="Wang C."/>
            <person name="Dai X."/>
            <person name="Yang H."/>
            <person name="Song W."/>
            <person name="Hou L."/>
            <person name="Xu J."/>
            <person name="Tong Z."/>
            <person name="Xu A."/>
            <person name="Yuan X."/>
            <person name="Wang W."/>
            <person name="Yang Q."/>
            <person name="Chen L."/>
            <person name="Sun Z."/>
            <person name="Wang K."/>
            <person name="Pan B."/>
            <person name="Chen J."/>
            <person name="Bao Y."/>
            <person name="Liu F."/>
            <person name="Qi X."/>
            <person name="Gang D.R."/>
            <person name="Wen J."/>
            <person name="Li J."/>
        </authorList>
    </citation>
    <scope>NUCLEOTIDE SEQUENCE</scope>
    <source>
        <strain evidence="12">Dzin_1.0</strain>
    </source>
</reference>
<evidence type="ECO:0000256" key="3">
    <source>
        <dbReference type="ARBA" id="ARBA00022729"/>
    </source>
</evidence>
<dbReference type="GO" id="GO:0004563">
    <property type="term" value="F:beta-N-acetylhexosaminidase activity"/>
    <property type="evidence" value="ECO:0007669"/>
    <property type="project" value="UniProtKB-EC"/>
</dbReference>
<dbReference type="InterPro" id="IPR029019">
    <property type="entry name" value="HEX_eukaryotic_N"/>
</dbReference>
<evidence type="ECO:0000256" key="6">
    <source>
        <dbReference type="ARBA" id="ARBA00023295"/>
    </source>
</evidence>
<evidence type="ECO:0000259" key="11">
    <source>
        <dbReference type="Pfam" id="PF14845"/>
    </source>
</evidence>
<dbReference type="Proteomes" id="UP001085076">
    <property type="component" value="Miscellaneous, Linkage group lg02"/>
</dbReference>
<evidence type="ECO:0000256" key="2">
    <source>
        <dbReference type="ARBA" id="ARBA00006285"/>
    </source>
</evidence>
<dbReference type="Gene3D" id="3.20.20.80">
    <property type="entry name" value="Glycosidases"/>
    <property type="match status" value="1"/>
</dbReference>
<evidence type="ECO:0000256" key="1">
    <source>
        <dbReference type="ARBA" id="ARBA00001231"/>
    </source>
</evidence>
<comment type="catalytic activity">
    <reaction evidence="1 7">
        <text>Hydrolysis of terminal non-reducing N-acetyl-D-hexosamine residues in N-acetyl-beta-D-hexosaminides.</text>
        <dbReference type="EC" id="3.2.1.52"/>
    </reaction>
</comment>
<dbReference type="Gene3D" id="3.30.379.10">
    <property type="entry name" value="Chitobiase/beta-hexosaminidase domain 2-like"/>
    <property type="match status" value="1"/>
</dbReference>
<dbReference type="AlphaFoldDB" id="A0A9D5D181"/>
<evidence type="ECO:0000313" key="13">
    <source>
        <dbReference type="Proteomes" id="UP001085076"/>
    </source>
</evidence>
<feature type="signal peptide" evidence="9">
    <location>
        <begin position="1"/>
        <end position="26"/>
    </location>
</feature>
<dbReference type="FunFam" id="3.20.20.80:FF:000063">
    <property type="entry name" value="Beta-hexosaminidase"/>
    <property type="match status" value="1"/>
</dbReference>
<dbReference type="Pfam" id="PF14845">
    <property type="entry name" value="Glycohydro_20b2"/>
    <property type="match status" value="1"/>
</dbReference>
<evidence type="ECO:0000259" key="10">
    <source>
        <dbReference type="Pfam" id="PF00728"/>
    </source>
</evidence>
<dbReference type="SUPFAM" id="SSF51445">
    <property type="entry name" value="(Trans)glycosidases"/>
    <property type="match status" value="1"/>
</dbReference>
<comment type="caution">
    <text evidence="12">The sequence shown here is derived from an EMBL/GenBank/DDBJ whole genome shotgun (WGS) entry which is preliminary data.</text>
</comment>
<dbReference type="SUPFAM" id="SSF55545">
    <property type="entry name" value="beta-N-acetylhexosaminidase-like domain"/>
    <property type="match status" value="1"/>
</dbReference>
<dbReference type="PRINTS" id="PR00738">
    <property type="entry name" value="GLHYDRLASE20"/>
</dbReference>
<dbReference type="InterPro" id="IPR017853">
    <property type="entry name" value="GH"/>
</dbReference>
<dbReference type="GO" id="GO:0016020">
    <property type="term" value="C:membrane"/>
    <property type="evidence" value="ECO:0007669"/>
    <property type="project" value="TreeGrafter"/>
</dbReference>
<evidence type="ECO:0000256" key="8">
    <source>
        <dbReference type="PIRSR" id="PIRSR001093-1"/>
    </source>
</evidence>
<dbReference type="InterPro" id="IPR025705">
    <property type="entry name" value="Beta_hexosaminidase_sua/sub"/>
</dbReference>
<keyword evidence="3 9" id="KW-0732">Signal</keyword>
<dbReference type="InterPro" id="IPR015883">
    <property type="entry name" value="Glyco_hydro_20_cat"/>
</dbReference>
<evidence type="ECO:0000256" key="4">
    <source>
        <dbReference type="ARBA" id="ARBA00022801"/>
    </source>
</evidence>
<feature type="chain" id="PRO_5039262283" description="Beta-hexosaminidase" evidence="9">
    <location>
        <begin position="27"/>
        <end position="584"/>
    </location>
</feature>
<name>A0A9D5D181_9LILI</name>
<dbReference type="InterPro" id="IPR029018">
    <property type="entry name" value="Hex-like_dom2"/>
</dbReference>
<dbReference type="GO" id="GO:0005975">
    <property type="term" value="P:carbohydrate metabolic process"/>
    <property type="evidence" value="ECO:0007669"/>
    <property type="project" value="InterPro"/>
</dbReference>
<feature type="domain" description="Beta-hexosaminidase eukaryotic type N-terminal" evidence="11">
    <location>
        <begin position="33"/>
        <end position="148"/>
    </location>
</feature>
<dbReference type="PANTHER" id="PTHR22600">
    <property type="entry name" value="BETA-HEXOSAMINIDASE"/>
    <property type="match status" value="1"/>
</dbReference>
<keyword evidence="13" id="KW-1185">Reference proteome</keyword>
<comment type="similarity">
    <text evidence="2 7">Belongs to the glycosyl hydrolase 20 family.</text>
</comment>
<feature type="domain" description="Glycoside hydrolase family 20 catalytic" evidence="10">
    <location>
        <begin position="169"/>
        <end position="534"/>
    </location>
</feature>
<sequence length="584" mass="65563">MNSIKTNSTLSLFLFIFITTTTSTSSIKPDINVWPKPVNISWTNPTTTTLSPSFKILSSCTDNHLRRAVRRYNHLILTELHDFIRPQPKTLSSSFLNELLITISDVSAPLQHGVDESYTLWIGSSGQANLTAVTVWGAMHGMETFSQLVWGTDQLMVPAGIFISDKPLFAHRGFMLDTSRNYFPVRDILRTIRAMSANKMNVFHWHITDSHSFPVELPSEPELAGKGSYGAKMRYSVNDIKMIVEYGMQHGVRVVPEIDTPAHTGSWAKAYPEIVTCTDMFWMPAGKTWPERLAAEPGTGQLNPLNPKTYEVIQNIINDTVTLFPDSFYHAGADEVVPACWLADPAISSFVSNNGTLSQLLELFINLTYPSIISHNRTVVYWEDVLLDPTISISSSLLPKETTILQTWNNGPNNTKRIVSAGYRVIVSSADFYYLDCGRGSFMGNDSRYDKQIKEEEGKEKFNYEGGSGGSWCGPYKTWQRVYAYDITHGLTEEEKGLVIGGEVALWTEMVDGEGLDGVVWMRAAAMAEALWSGNRNEEGRRRNGEVVDRLMEWRYRMVGRGIRAEALQPLWCLSNPGMCNFVQ</sequence>
<dbReference type="GO" id="GO:0030203">
    <property type="term" value="P:glycosaminoglycan metabolic process"/>
    <property type="evidence" value="ECO:0007669"/>
    <property type="project" value="TreeGrafter"/>
</dbReference>